<gene>
    <name evidence="17" type="ORF">A2Y84_02265</name>
</gene>
<evidence type="ECO:0000256" key="10">
    <source>
        <dbReference type="ARBA" id="ARBA00038367"/>
    </source>
</evidence>
<dbReference type="PANTHER" id="PTHR43783">
    <property type="entry name" value="UDP-N-ACETYLGLUCOSAMINE 1-CARBOXYVINYLTRANSFERASE"/>
    <property type="match status" value="1"/>
</dbReference>
<keyword evidence="8" id="KW-0131">Cell cycle</keyword>
<evidence type="ECO:0000256" key="6">
    <source>
        <dbReference type="ARBA" id="ARBA00022960"/>
    </source>
</evidence>
<dbReference type="Pfam" id="PF00275">
    <property type="entry name" value="EPSP_synthase"/>
    <property type="match status" value="1"/>
</dbReference>
<dbReference type="InterPro" id="IPR036968">
    <property type="entry name" value="Enolpyruvate_Tfrase_sf"/>
</dbReference>
<evidence type="ECO:0000256" key="13">
    <source>
        <dbReference type="ARBA" id="ARBA00042443"/>
    </source>
</evidence>
<evidence type="ECO:0000256" key="12">
    <source>
        <dbReference type="ARBA" id="ARBA00039754"/>
    </source>
</evidence>
<dbReference type="AlphaFoldDB" id="A0A1G1YZK6"/>
<keyword evidence="4" id="KW-0132">Cell division</keyword>
<feature type="domain" description="Enolpyruvate transferase" evidence="16">
    <location>
        <begin position="1"/>
        <end position="66"/>
    </location>
</feature>
<evidence type="ECO:0000256" key="2">
    <source>
        <dbReference type="ARBA" id="ARBA00004752"/>
    </source>
</evidence>
<dbReference type="GO" id="GO:0009252">
    <property type="term" value="P:peptidoglycan biosynthetic process"/>
    <property type="evidence" value="ECO:0007669"/>
    <property type="project" value="UniProtKB-KW"/>
</dbReference>
<evidence type="ECO:0000256" key="4">
    <source>
        <dbReference type="ARBA" id="ARBA00022618"/>
    </source>
</evidence>
<comment type="caution">
    <text evidence="17">The sequence shown here is derived from an EMBL/GenBank/DDBJ whole genome shotgun (WGS) entry which is preliminary data.</text>
</comment>
<dbReference type="GO" id="GO:0008760">
    <property type="term" value="F:UDP-N-acetylglucosamine 1-carboxyvinyltransferase activity"/>
    <property type="evidence" value="ECO:0007669"/>
    <property type="project" value="UniProtKB-EC"/>
</dbReference>
<evidence type="ECO:0000256" key="9">
    <source>
        <dbReference type="ARBA" id="ARBA00023316"/>
    </source>
</evidence>
<keyword evidence="9" id="KW-0961">Cell wall biogenesis/degradation</keyword>
<comment type="subcellular location">
    <subcellularLocation>
        <location evidence="1">Cytoplasm</location>
    </subcellularLocation>
</comment>
<dbReference type="InterPro" id="IPR013792">
    <property type="entry name" value="RNA3'P_cycl/enolpyr_Trfase_a/b"/>
</dbReference>
<comment type="catalytic activity">
    <reaction evidence="15">
        <text>phosphoenolpyruvate + UDP-N-acetyl-alpha-D-glucosamine = UDP-N-acetyl-3-O-(1-carboxyvinyl)-alpha-D-glucosamine + phosphate</text>
        <dbReference type="Rhea" id="RHEA:18681"/>
        <dbReference type="ChEBI" id="CHEBI:43474"/>
        <dbReference type="ChEBI" id="CHEBI:57705"/>
        <dbReference type="ChEBI" id="CHEBI:58702"/>
        <dbReference type="ChEBI" id="CHEBI:68483"/>
        <dbReference type="EC" id="2.5.1.7"/>
    </reaction>
</comment>
<dbReference type="EC" id="2.5.1.7" evidence="11"/>
<dbReference type="Gene3D" id="3.65.10.10">
    <property type="entry name" value="Enolpyruvate transferase domain"/>
    <property type="match status" value="1"/>
</dbReference>
<comment type="similarity">
    <text evidence="10">Belongs to the EPSP synthase family. MurA subfamily.</text>
</comment>
<dbReference type="EMBL" id="MHIT01000009">
    <property type="protein sequence ID" value="OGY57050.1"/>
    <property type="molecule type" value="Genomic_DNA"/>
</dbReference>
<evidence type="ECO:0000256" key="1">
    <source>
        <dbReference type="ARBA" id="ARBA00004496"/>
    </source>
</evidence>
<name>A0A1G1YZK6_9BACT</name>
<dbReference type="Proteomes" id="UP000177062">
    <property type="component" value="Unassembled WGS sequence"/>
</dbReference>
<dbReference type="GO" id="GO:0051301">
    <property type="term" value="P:cell division"/>
    <property type="evidence" value="ECO:0007669"/>
    <property type="project" value="UniProtKB-KW"/>
</dbReference>
<evidence type="ECO:0000256" key="8">
    <source>
        <dbReference type="ARBA" id="ARBA00023306"/>
    </source>
</evidence>
<evidence type="ECO:0000256" key="14">
    <source>
        <dbReference type="ARBA" id="ARBA00042842"/>
    </source>
</evidence>
<keyword evidence="3" id="KW-0963">Cytoplasm</keyword>
<evidence type="ECO:0000313" key="17">
    <source>
        <dbReference type="EMBL" id="OGY57050.1"/>
    </source>
</evidence>
<keyword evidence="6" id="KW-0133">Cell shape</keyword>
<dbReference type="PANTHER" id="PTHR43783:SF1">
    <property type="entry name" value="UDP-N-ACETYLGLUCOSAMINE 1-CARBOXYVINYLTRANSFERASE"/>
    <property type="match status" value="1"/>
</dbReference>
<evidence type="ECO:0000256" key="11">
    <source>
        <dbReference type="ARBA" id="ARBA00039108"/>
    </source>
</evidence>
<sequence length="78" mass="8372">MGAAVDILNSHQALIKGPKRLVGKNVESIDLRAGVTLVIAALVAEGQSILHAAEQIDRGYEELEGRLRQVGADIRREA</sequence>
<accession>A0A1G1YZK6</accession>
<reference evidence="17 18" key="1">
    <citation type="journal article" date="2016" name="Nat. Commun.">
        <title>Thousands of microbial genomes shed light on interconnected biogeochemical processes in an aquifer system.</title>
        <authorList>
            <person name="Anantharaman K."/>
            <person name="Brown C.T."/>
            <person name="Hug L.A."/>
            <person name="Sharon I."/>
            <person name="Castelle C.J."/>
            <person name="Probst A.J."/>
            <person name="Thomas B.C."/>
            <person name="Singh A."/>
            <person name="Wilkins M.J."/>
            <person name="Karaoz U."/>
            <person name="Brodie E.L."/>
            <person name="Williams K.H."/>
            <person name="Hubbard S.S."/>
            <person name="Banfield J.F."/>
        </authorList>
    </citation>
    <scope>NUCLEOTIDE SEQUENCE [LARGE SCALE GENOMIC DNA]</scope>
</reference>
<proteinExistence type="inferred from homology"/>
<evidence type="ECO:0000256" key="3">
    <source>
        <dbReference type="ARBA" id="ARBA00022490"/>
    </source>
</evidence>
<protein>
    <recommendedName>
        <fullName evidence="12">UDP-N-acetylglucosamine 1-carboxyvinyltransferase</fullName>
        <ecNumber evidence="11">2.5.1.7</ecNumber>
    </recommendedName>
    <alternativeName>
        <fullName evidence="13">Enoylpyruvate transferase</fullName>
    </alternativeName>
    <alternativeName>
        <fullName evidence="14">UDP-N-acetylglucosamine enolpyruvyl transferase</fullName>
    </alternativeName>
</protein>
<dbReference type="InterPro" id="IPR001986">
    <property type="entry name" value="Enolpyruvate_Tfrase_dom"/>
</dbReference>
<evidence type="ECO:0000313" key="18">
    <source>
        <dbReference type="Proteomes" id="UP000177062"/>
    </source>
</evidence>
<evidence type="ECO:0000256" key="5">
    <source>
        <dbReference type="ARBA" id="ARBA00022679"/>
    </source>
</evidence>
<dbReference type="GO" id="GO:0071555">
    <property type="term" value="P:cell wall organization"/>
    <property type="evidence" value="ECO:0007669"/>
    <property type="project" value="UniProtKB-KW"/>
</dbReference>
<dbReference type="GO" id="GO:0005737">
    <property type="term" value="C:cytoplasm"/>
    <property type="evidence" value="ECO:0007669"/>
    <property type="project" value="UniProtKB-SubCell"/>
</dbReference>
<dbReference type="GO" id="GO:0008360">
    <property type="term" value="P:regulation of cell shape"/>
    <property type="evidence" value="ECO:0007669"/>
    <property type="project" value="UniProtKB-KW"/>
</dbReference>
<organism evidence="17 18">
    <name type="scientific">Candidatus Colwellbacteria bacterium RBG_13_48_8</name>
    <dbReference type="NCBI Taxonomy" id="1797685"/>
    <lineage>
        <taxon>Bacteria</taxon>
        <taxon>Candidatus Colwelliibacteriota</taxon>
    </lineage>
</organism>
<evidence type="ECO:0000256" key="15">
    <source>
        <dbReference type="ARBA" id="ARBA00047527"/>
    </source>
</evidence>
<evidence type="ECO:0000256" key="7">
    <source>
        <dbReference type="ARBA" id="ARBA00022984"/>
    </source>
</evidence>
<keyword evidence="7" id="KW-0573">Peptidoglycan synthesis</keyword>
<dbReference type="InterPro" id="IPR050068">
    <property type="entry name" value="MurA_subfamily"/>
</dbReference>
<keyword evidence="5" id="KW-0808">Transferase</keyword>
<comment type="pathway">
    <text evidence="2">Cell wall biogenesis; peptidoglycan biosynthesis.</text>
</comment>
<dbReference type="SUPFAM" id="SSF55205">
    <property type="entry name" value="EPT/RTPC-like"/>
    <property type="match status" value="1"/>
</dbReference>
<evidence type="ECO:0000259" key="16">
    <source>
        <dbReference type="Pfam" id="PF00275"/>
    </source>
</evidence>